<sequence length="190" mass="20576">MASELVNVIVAFAFIYLLVRWFSKGNDNARADSPAAILGFSPRKATDDMIATVHAAFPDIPRANIHYDLLKTGSAEVTSNKILERGVLDAPPAAYFRAFPLATQQAAQGQPTAVSSTPTPAQPRDLISRFQLEQRVAQPEPAAGATAVRASWDASAEKREASLRERKAQMILEARKRMAEKLQAQTAGSS</sequence>
<feature type="region of interest" description="Disordered" evidence="1">
    <location>
        <begin position="138"/>
        <end position="161"/>
    </location>
</feature>
<dbReference type="Proteomes" id="UP000077266">
    <property type="component" value="Unassembled WGS sequence"/>
</dbReference>
<reference evidence="4 5" key="1">
    <citation type="journal article" date="2016" name="Mol. Biol. Evol.">
        <title>Comparative Genomics of Early-Diverging Mushroom-Forming Fungi Provides Insights into the Origins of Lignocellulose Decay Capabilities.</title>
        <authorList>
            <person name="Nagy L.G."/>
            <person name="Riley R."/>
            <person name="Tritt A."/>
            <person name="Adam C."/>
            <person name="Daum C."/>
            <person name="Floudas D."/>
            <person name="Sun H."/>
            <person name="Yadav J.S."/>
            <person name="Pangilinan J."/>
            <person name="Larsson K.H."/>
            <person name="Matsuura K."/>
            <person name="Barry K."/>
            <person name="Labutti K."/>
            <person name="Kuo R."/>
            <person name="Ohm R.A."/>
            <person name="Bhattacharya S.S."/>
            <person name="Shirouzu T."/>
            <person name="Yoshinaga Y."/>
            <person name="Martin F.M."/>
            <person name="Grigoriev I.V."/>
            <person name="Hibbett D.S."/>
        </authorList>
    </citation>
    <scope>NUCLEOTIDE SEQUENCE [LARGE SCALE GENOMIC DNA]</scope>
    <source>
        <strain evidence="4 5">HHB12029</strain>
    </source>
</reference>
<evidence type="ECO:0000256" key="1">
    <source>
        <dbReference type="SAM" id="MobiDB-lite"/>
    </source>
</evidence>
<keyword evidence="2" id="KW-0472">Membrane</keyword>
<dbReference type="Gene3D" id="1.10.8.10">
    <property type="entry name" value="DNA helicase RuvA subunit, C-terminal domain"/>
    <property type="match status" value="1"/>
</dbReference>
<keyword evidence="2" id="KW-0812">Transmembrane</keyword>
<proteinExistence type="predicted"/>
<evidence type="ECO:0000259" key="3">
    <source>
        <dbReference type="PROSITE" id="PS51140"/>
    </source>
</evidence>
<dbReference type="GO" id="GO:0043130">
    <property type="term" value="F:ubiquitin binding"/>
    <property type="evidence" value="ECO:0007669"/>
    <property type="project" value="InterPro"/>
</dbReference>
<dbReference type="STRING" id="1314781.A0A165KI99"/>
<gene>
    <name evidence="4" type="ORF">EXIGLDRAFT_643137</name>
</gene>
<keyword evidence="5" id="KW-1185">Reference proteome</keyword>
<feature type="transmembrane region" description="Helical" evidence="2">
    <location>
        <begin position="6"/>
        <end position="23"/>
    </location>
</feature>
<dbReference type="AlphaFoldDB" id="A0A165KI99"/>
<dbReference type="OrthoDB" id="3824970at2759"/>
<dbReference type="InterPro" id="IPR003892">
    <property type="entry name" value="CUE"/>
</dbReference>
<evidence type="ECO:0000256" key="2">
    <source>
        <dbReference type="SAM" id="Phobius"/>
    </source>
</evidence>
<keyword evidence="2" id="KW-1133">Transmembrane helix</keyword>
<evidence type="ECO:0000313" key="4">
    <source>
        <dbReference type="EMBL" id="KZV96374.1"/>
    </source>
</evidence>
<dbReference type="InParanoid" id="A0A165KI99"/>
<name>A0A165KI99_EXIGL</name>
<dbReference type="CDD" id="cd14424">
    <property type="entry name" value="CUE_Cue1p_like"/>
    <property type="match status" value="1"/>
</dbReference>
<dbReference type="FunCoup" id="A0A165KI99">
    <property type="interactions" value="94"/>
</dbReference>
<feature type="domain" description="CUE" evidence="3">
    <location>
        <begin position="45"/>
        <end position="87"/>
    </location>
</feature>
<protein>
    <recommendedName>
        <fullName evidence="3">CUE domain-containing protein</fullName>
    </recommendedName>
</protein>
<accession>A0A165KI99</accession>
<organism evidence="4 5">
    <name type="scientific">Exidia glandulosa HHB12029</name>
    <dbReference type="NCBI Taxonomy" id="1314781"/>
    <lineage>
        <taxon>Eukaryota</taxon>
        <taxon>Fungi</taxon>
        <taxon>Dikarya</taxon>
        <taxon>Basidiomycota</taxon>
        <taxon>Agaricomycotina</taxon>
        <taxon>Agaricomycetes</taxon>
        <taxon>Auriculariales</taxon>
        <taxon>Exidiaceae</taxon>
        <taxon>Exidia</taxon>
    </lineage>
</organism>
<dbReference type="Pfam" id="PF02845">
    <property type="entry name" value="CUE"/>
    <property type="match status" value="1"/>
</dbReference>
<dbReference type="PROSITE" id="PS51140">
    <property type="entry name" value="CUE"/>
    <property type="match status" value="1"/>
</dbReference>
<evidence type="ECO:0000313" key="5">
    <source>
        <dbReference type="Proteomes" id="UP000077266"/>
    </source>
</evidence>
<dbReference type="EMBL" id="KV425943">
    <property type="protein sequence ID" value="KZV96374.1"/>
    <property type="molecule type" value="Genomic_DNA"/>
</dbReference>